<sequence>MTTSDNSGGSDRTFMRTSAGVDRSAPPLAEGVRLGPWAVEAPIASGGMGQVYRARRADGVYDQAVAVKLIHDNDPIRVDRFGAERQRLAEMDHPGIARIIDGGTHEDGRPWMAMELVEGAPIMPQASALPRGERLRLFVALCAAVSHAHGRLVLHRDLKSQNVLLDAKGAVRLIDFGIAALAGGETVPSGSFTTSTAAPEQLRGEPPTVQTDIFALGCILHELLTGAVPDRAEDGSVRLNSGALTDPDLLAIIRRATATLPADRYATADALADDVAAVLDHRPVAARQGGTLYRAGKFVRRAPVAAALAAAFVVALVGGTLVSLNYARQAEAEAARAQSELERAEFFLDRAEALNEAKDAYGDLLRRLSGSDADVERESRILMERWREAHDNRKNAPGTAAAISYAVGMHFSMRRDNQRAIAVLEPWIAEGYGPKGLIDLARVFLANSYDVSGQSDKAIAILEDLDREMSANFDANSVNHVQVVSDLAMATNAPEAQQRAINVIEAALKTEDAPHYRSFLWNQLGSARLGVGDRIGATAAYREAVKTEAENPLADQANLGTTRVNLAAAELYFADQPEAALKQADIVLGPMRAAIGENVMTGFAHMLRGEAKLARGDLAGALADTRIGLEMIARYNSDTSPSWLNGACAHAAALVANGDLAGAEVVVARMEAVAKEKDLSPTMGEMARARLLASRGDIAGARKRLALARANKAGLERGMPNAWRLAQAEAWVAAEAKRQGVGR</sequence>
<organism evidence="8 9">
    <name type="scientific">Erythrobacter dokdonensis DSW-74</name>
    <dbReference type="NCBI Taxonomy" id="1300349"/>
    <lineage>
        <taxon>Bacteria</taxon>
        <taxon>Pseudomonadati</taxon>
        <taxon>Pseudomonadota</taxon>
        <taxon>Alphaproteobacteria</taxon>
        <taxon>Sphingomonadales</taxon>
        <taxon>Erythrobacteraceae</taxon>
        <taxon>Erythrobacter/Porphyrobacter group</taxon>
        <taxon>Erythrobacter</taxon>
    </lineage>
</organism>
<feature type="coiled-coil region" evidence="5">
    <location>
        <begin position="327"/>
        <end position="354"/>
    </location>
</feature>
<dbReference type="CDD" id="cd14014">
    <property type="entry name" value="STKc_PknB_like"/>
    <property type="match status" value="1"/>
</dbReference>
<evidence type="ECO:0000256" key="4">
    <source>
        <dbReference type="ARBA" id="ARBA00022840"/>
    </source>
</evidence>
<evidence type="ECO:0000313" key="9">
    <source>
        <dbReference type="Proteomes" id="UP000092484"/>
    </source>
</evidence>
<dbReference type="GO" id="GO:0004674">
    <property type="term" value="F:protein serine/threonine kinase activity"/>
    <property type="evidence" value="ECO:0007669"/>
    <property type="project" value="UniProtKB-KW"/>
</dbReference>
<dbReference type="PANTHER" id="PTHR43289">
    <property type="entry name" value="MITOGEN-ACTIVATED PROTEIN KINASE KINASE KINASE 20-RELATED"/>
    <property type="match status" value="1"/>
</dbReference>
<dbReference type="SUPFAM" id="SSF56112">
    <property type="entry name" value="Protein kinase-like (PK-like)"/>
    <property type="match status" value="1"/>
</dbReference>
<keyword evidence="2" id="KW-0547">Nucleotide-binding</keyword>
<keyword evidence="3 8" id="KW-0418">Kinase</keyword>
<evidence type="ECO:0000256" key="5">
    <source>
        <dbReference type="SAM" id="Coils"/>
    </source>
</evidence>
<protein>
    <submittedName>
        <fullName evidence="8">Serine/threonine protein kinase</fullName>
    </submittedName>
</protein>
<feature type="compositionally biased region" description="Polar residues" evidence="6">
    <location>
        <begin position="1"/>
        <end position="10"/>
    </location>
</feature>
<evidence type="ECO:0000256" key="3">
    <source>
        <dbReference type="ARBA" id="ARBA00022777"/>
    </source>
</evidence>
<evidence type="ECO:0000256" key="6">
    <source>
        <dbReference type="SAM" id="MobiDB-lite"/>
    </source>
</evidence>
<feature type="domain" description="Protein kinase" evidence="7">
    <location>
        <begin position="37"/>
        <end position="284"/>
    </location>
</feature>
<dbReference type="RefSeq" id="WP_068864620.1">
    <property type="nucleotide sequence ID" value="NZ_LZYB01000004.1"/>
</dbReference>
<accession>A0A1A7BE67</accession>
<dbReference type="Proteomes" id="UP000092484">
    <property type="component" value="Unassembled WGS sequence"/>
</dbReference>
<keyword evidence="9" id="KW-1185">Reference proteome</keyword>
<dbReference type="GO" id="GO:0005524">
    <property type="term" value="F:ATP binding"/>
    <property type="evidence" value="ECO:0007669"/>
    <property type="project" value="UniProtKB-KW"/>
</dbReference>
<evidence type="ECO:0000256" key="2">
    <source>
        <dbReference type="ARBA" id="ARBA00022741"/>
    </source>
</evidence>
<dbReference type="Gene3D" id="3.30.200.20">
    <property type="entry name" value="Phosphorylase Kinase, domain 1"/>
    <property type="match status" value="1"/>
</dbReference>
<dbReference type="InterPro" id="IPR011009">
    <property type="entry name" value="Kinase-like_dom_sf"/>
</dbReference>
<feature type="region of interest" description="Disordered" evidence="6">
    <location>
        <begin position="1"/>
        <end position="27"/>
    </location>
</feature>
<keyword evidence="1" id="KW-0808">Transferase</keyword>
<dbReference type="InterPro" id="IPR011990">
    <property type="entry name" value="TPR-like_helical_dom_sf"/>
</dbReference>
<dbReference type="PATRIC" id="fig|1300349.4.peg.2028"/>
<dbReference type="Pfam" id="PF00069">
    <property type="entry name" value="Pkinase"/>
    <property type="match status" value="1"/>
</dbReference>
<dbReference type="Gene3D" id="1.10.510.10">
    <property type="entry name" value="Transferase(Phosphotransferase) domain 1"/>
    <property type="match status" value="1"/>
</dbReference>
<dbReference type="EMBL" id="LZYB01000004">
    <property type="protein sequence ID" value="OBV10823.1"/>
    <property type="molecule type" value="Genomic_DNA"/>
</dbReference>
<dbReference type="STRING" id="1300349.I603_2036"/>
<evidence type="ECO:0000313" key="8">
    <source>
        <dbReference type="EMBL" id="OBV10823.1"/>
    </source>
</evidence>
<evidence type="ECO:0000256" key="1">
    <source>
        <dbReference type="ARBA" id="ARBA00022679"/>
    </source>
</evidence>
<keyword evidence="5" id="KW-0175">Coiled coil</keyword>
<evidence type="ECO:0000259" key="7">
    <source>
        <dbReference type="PROSITE" id="PS50011"/>
    </source>
</evidence>
<dbReference type="AlphaFoldDB" id="A0A1A7BE67"/>
<dbReference type="PANTHER" id="PTHR43289:SF34">
    <property type="entry name" value="SERINE_THREONINE-PROTEIN KINASE YBDM-RELATED"/>
    <property type="match status" value="1"/>
</dbReference>
<dbReference type="Gene3D" id="1.25.40.10">
    <property type="entry name" value="Tetratricopeptide repeat domain"/>
    <property type="match status" value="1"/>
</dbReference>
<dbReference type="PROSITE" id="PS00108">
    <property type="entry name" value="PROTEIN_KINASE_ST"/>
    <property type="match status" value="1"/>
</dbReference>
<dbReference type="PROSITE" id="PS50011">
    <property type="entry name" value="PROTEIN_KINASE_DOM"/>
    <property type="match status" value="1"/>
</dbReference>
<comment type="caution">
    <text evidence="8">The sequence shown here is derived from an EMBL/GenBank/DDBJ whole genome shotgun (WGS) entry which is preliminary data.</text>
</comment>
<dbReference type="SMART" id="SM00220">
    <property type="entry name" value="S_TKc"/>
    <property type="match status" value="1"/>
</dbReference>
<dbReference type="InterPro" id="IPR000719">
    <property type="entry name" value="Prot_kinase_dom"/>
</dbReference>
<gene>
    <name evidence="8" type="ORF">I603_2036</name>
</gene>
<name>A0A1A7BE67_9SPHN</name>
<dbReference type="SUPFAM" id="SSF48452">
    <property type="entry name" value="TPR-like"/>
    <property type="match status" value="1"/>
</dbReference>
<keyword evidence="8" id="KW-0723">Serine/threonine-protein kinase</keyword>
<keyword evidence="4" id="KW-0067">ATP-binding</keyword>
<reference evidence="8 9" key="1">
    <citation type="submission" date="2016-06" db="EMBL/GenBank/DDBJ databases">
        <title>Genome sequence of Porphyrobacter dokdonensis DSW-74.</title>
        <authorList>
            <person name="Kim J.F."/>
            <person name="Song J.Y."/>
        </authorList>
    </citation>
    <scope>NUCLEOTIDE SEQUENCE [LARGE SCALE GENOMIC DNA]</scope>
    <source>
        <strain evidence="8 9">DSW-74</strain>
    </source>
</reference>
<dbReference type="InterPro" id="IPR008271">
    <property type="entry name" value="Ser/Thr_kinase_AS"/>
</dbReference>
<proteinExistence type="predicted"/>